<accession>A0A167NJ50</accession>
<dbReference type="AlphaFoldDB" id="A0A167NJ50"/>
<name>A0A167NJ50_PHYB8</name>
<gene>
    <name evidence="1" type="ORF">PHYBLDRAFT_59584</name>
</gene>
<dbReference type="RefSeq" id="XP_018294090.1">
    <property type="nucleotide sequence ID" value="XM_018440525.1"/>
</dbReference>
<proteinExistence type="predicted"/>
<dbReference type="OrthoDB" id="5340906at2759"/>
<reference evidence="2" key="1">
    <citation type="submission" date="2015-06" db="EMBL/GenBank/DDBJ databases">
        <title>Expansion of signal transduction pathways in fungi by whole-genome duplication.</title>
        <authorList>
            <consortium name="DOE Joint Genome Institute"/>
            <person name="Corrochano L.M."/>
            <person name="Kuo A."/>
            <person name="Marcet-Houben M."/>
            <person name="Polaino S."/>
            <person name="Salamov A."/>
            <person name="Villalobos J.M."/>
            <person name="Alvarez M.I."/>
            <person name="Avalos J."/>
            <person name="Benito E.P."/>
            <person name="Benoit I."/>
            <person name="Burger G."/>
            <person name="Camino L.P."/>
            <person name="Canovas D."/>
            <person name="Cerda-Olmedo E."/>
            <person name="Cheng J.-F."/>
            <person name="Dominguez A."/>
            <person name="Elias M."/>
            <person name="Eslava A.P."/>
            <person name="Glaser F."/>
            <person name="Grimwood J."/>
            <person name="Gutierrez G."/>
            <person name="Heitman J."/>
            <person name="Henrissat B."/>
            <person name="Iturriaga E.A."/>
            <person name="Lang B.F."/>
            <person name="Lavin J.L."/>
            <person name="Lee S."/>
            <person name="Li W."/>
            <person name="Lindquist E."/>
            <person name="Lopez-Garcia S."/>
            <person name="Luque E.M."/>
            <person name="Marcos A.T."/>
            <person name="Martin J."/>
            <person name="McCluskey K."/>
            <person name="Medina H.R."/>
            <person name="Miralles-Duran A."/>
            <person name="Miyazaki A."/>
            <person name="Munoz-Torres E."/>
            <person name="Oguiza J.A."/>
            <person name="Ohm R."/>
            <person name="Olmedo M."/>
            <person name="Orejas M."/>
            <person name="Ortiz-Castellanos L."/>
            <person name="Pisabarro A.G."/>
            <person name="Rodriguez-Romero J."/>
            <person name="Ruiz-Herrera J."/>
            <person name="Ruiz-Vazquez R."/>
            <person name="Sanz C."/>
            <person name="Schackwitz W."/>
            <person name="Schmutz J."/>
            <person name="Shahriari M."/>
            <person name="Shelest E."/>
            <person name="Silva-Franco F."/>
            <person name="Soanes D."/>
            <person name="Syed K."/>
            <person name="Tagua V.G."/>
            <person name="Talbot N.J."/>
            <person name="Thon M."/>
            <person name="De vries R.P."/>
            <person name="Wiebenga A."/>
            <person name="Yadav J.S."/>
            <person name="Braun E.L."/>
            <person name="Baker S."/>
            <person name="Garre V."/>
            <person name="Horwitz B."/>
            <person name="Torres-Martinez S."/>
            <person name="Idnurm A."/>
            <person name="Herrera-Estrella A."/>
            <person name="Gabaldon T."/>
            <person name="Grigoriev I.V."/>
        </authorList>
    </citation>
    <scope>NUCLEOTIDE SEQUENCE [LARGE SCALE GENOMIC DNA]</scope>
    <source>
        <strain evidence="2">NRRL 1555(-)</strain>
    </source>
</reference>
<dbReference type="EMBL" id="KV440976">
    <property type="protein sequence ID" value="OAD76050.1"/>
    <property type="molecule type" value="Genomic_DNA"/>
</dbReference>
<evidence type="ECO:0000313" key="2">
    <source>
        <dbReference type="Proteomes" id="UP000077315"/>
    </source>
</evidence>
<dbReference type="VEuPathDB" id="FungiDB:PHYBLDRAFT_59584"/>
<dbReference type="Proteomes" id="UP000077315">
    <property type="component" value="Unassembled WGS sequence"/>
</dbReference>
<keyword evidence="2" id="KW-1185">Reference proteome</keyword>
<dbReference type="GeneID" id="29001431"/>
<protein>
    <submittedName>
        <fullName evidence="1">Uncharacterized protein</fullName>
    </submittedName>
</protein>
<organism evidence="1 2">
    <name type="scientific">Phycomyces blakesleeanus (strain ATCC 8743b / DSM 1359 / FGSC 10004 / NBRC 33097 / NRRL 1555)</name>
    <dbReference type="NCBI Taxonomy" id="763407"/>
    <lineage>
        <taxon>Eukaryota</taxon>
        <taxon>Fungi</taxon>
        <taxon>Fungi incertae sedis</taxon>
        <taxon>Mucoromycota</taxon>
        <taxon>Mucoromycotina</taxon>
        <taxon>Mucoromycetes</taxon>
        <taxon>Mucorales</taxon>
        <taxon>Phycomycetaceae</taxon>
        <taxon>Phycomyces</taxon>
    </lineage>
</organism>
<dbReference type="InParanoid" id="A0A167NJ50"/>
<sequence>MILDLQDKKYLKKGVSTEAEIEEMKIKNPIQIISPIPKELATYINASNLTNVKDLRAELLKAQDWEINCSIDKDHGLDRAKNTTHSFVRLYESGNLKTAHKKEWHNGCEWSLINNIFDDLENLQVASVEISSAATIKRKKFNRVIGAKDKIARFSVGHKYDLIIRENNVQHEHAYEYCVSKTAIQYQNTKKLE</sequence>
<evidence type="ECO:0000313" key="1">
    <source>
        <dbReference type="EMBL" id="OAD76050.1"/>
    </source>
</evidence>